<dbReference type="SUPFAM" id="SSF52540">
    <property type="entry name" value="P-loop containing nucleoside triphosphate hydrolases"/>
    <property type="match status" value="2"/>
</dbReference>
<evidence type="ECO:0000313" key="8">
    <source>
        <dbReference type="Proteomes" id="UP001139193"/>
    </source>
</evidence>
<keyword evidence="2" id="KW-0378">Hydrolase</keyword>
<reference evidence="7" key="1">
    <citation type="submission" date="2022-03" db="EMBL/GenBank/DDBJ databases">
        <title>Bacterial whole genome sequence for Hymenobacter sp. DH14.</title>
        <authorList>
            <person name="Le V."/>
        </authorList>
    </citation>
    <scope>NUCLEOTIDE SEQUENCE</scope>
    <source>
        <strain evidence="7">DH14</strain>
    </source>
</reference>
<feature type="domain" description="Helicase ATP-binding" evidence="5">
    <location>
        <begin position="169"/>
        <end position="306"/>
    </location>
</feature>
<dbReference type="RefSeq" id="WP_241936061.1">
    <property type="nucleotide sequence ID" value="NZ_JALBGC010000003.1"/>
</dbReference>
<dbReference type="GO" id="GO:0005524">
    <property type="term" value="F:ATP binding"/>
    <property type="evidence" value="ECO:0007669"/>
    <property type="project" value="UniProtKB-KW"/>
</dbReference>
<dbReference type="InterPro" id="IPR050474">
    <property type="entry name" value="Hel308_SKI2-like"/>
</dbReference>
<dbReference type="AlphaFoldDB" id="A0A9X1VGK2"/>
<dbReference type="EMBL" id="JALBGC010000003">
    <property type="protein sequence ID" value="MCI1187787.1"/>
    <property type="molecule type" value="Genomic_DNA"/>
</dbReference>
<comment type="caution">
    <text evidence="7">The sequence shown here is derived from an EMBL/GenBank/DDBJ whole genome shotgun (WGS) entry which is preliminary data.</text>
</comment>
<evidence type="ECO:0000256" key="4">
    <source>
        <dbReference type="ARBA" id="ARBA00022840"/>
    </source>
</evidence>
<dbReference type="PANTHER" id="PTHR47961">
    <property type="entry name" value="DNA POLYMERASE THETA, PUTATIVE (AFU_ORTHOLOGUE AFUA_1G05260)-RELATED"/>
    <property type="match status" value="1"/>
</dbReference>
<dbReference type="PANTHER" id="PTHR47961:SF6">
    <property type="entry name" value="DNA-DIRECTED DNA POLYMERASE"/>
    <property type="match status" value="1"/>
</dbReference>
<dbReference type="InterPro" id="IPR001650">
    <property type="entry name" value="Helicase_C-like"/>
</dbReference>
<name>A0A9X1VGK2_9BACT</name>
<sequence length="896" mass="101959">MESTTKNNSPVSAYQAAYEHSLLNSVTDNLILNTFINTRIASGAAVVQNQKIAVHIQDIRKCVWLASILANSAHEDHRRKAQTFAALVYLNYKDDIDIARAAYVVMSRAGNLIATKFLAILFDANDIATNFKLDFGSSLNYELESERESSTIEISKNYFLTTRFQRNLWEKLNARQNIAISAPTSSGKSFIIKKYIEKRFNELEKAVILYIVPSRALINQVSEELRRDLNISEVDIRTAFITDDQLRNVAPKQVFVLTAERCLKLLQYSWLKQFVLDLIFVDEIQNAEDEGGRGTILEYVLRELLLLNEKAQIISAGPNIGNAGLAFYGIFGKEGVEIKTSISPVFQIKTIVKPGNNDLQVIIKAGDGVDYTIKINTDSDIKKKFEKNIGTGLPDVIRYLGGDNQNLIYSPRTDYAEDWALKFAETKNPLVDINSELSELIDFLREEIHEDYFLIDCLQKGIAFHHSKLPDVARKEIEDLFLSGKISNLFCTSTLMEGVNMPANNLFVVIPKKRTNDLSGFEFGNLIGRAGRISDSLYGAIYCIERKEAEWAESYYSKTYEKDIVTVSEKSLFPSQEFIDKLSLPFSSLDNDGDKNTIIFLRHKLIRDEKEFNEYLRMKNVNQASISSMMALIQVDVEGIIVPAEILRLNPSIDPILQNKLYLAIQEEGVGAWVVILNPNFKKSISKESVPDFKRDELSFYWQLVFIIDKLNELFGLRLEALFKQGIPMSTNQMCLYGVKWLDGKSLKELIEEDIRFHARHINPSRRIDINNIDQVNERIKQVVNISSTIVSFILVKYLKLLNDHLDFIMTDKEKDLYKFSLALPIMLELGSADALVIQLISKGITRSVALKIARVFPISLKEQGVDIVLWLKSQTTIGLKPIFERYLRKMNMLKA</sequence>
<keyword evidence="4" id="KW-0067">ATP-binding</keyword>
<dbReference type="GO" id="GO:0016787">
    <property type="term" value="F:hydrolase activity"/>
    <property type="evidence" value="ECO:0007669"/>
    <property type="project" value="UniProtKB-KW"/>
</dbReference>
<dbReference type="Pfam" id="PF00270">
    <property type="entry name" value="DEAD"/>
    <property type="match status" value="1"/>
</dbReference>
<evidence type="ECO:0000313" key="7">
    <source>
        <dbReference type="EMBL" id="MCI1187787.1"/>
    </source>
</evidence>
<dbReference type="InterPro" id="IPR027417">
    <property type="entry name" value="P-loop_NTPase"/>
</dbReference>
<accession>A0A9X1VGK2</accession>
<keyword evidence="1" id="KW-0547">Nucleotide-binding</keyword>
<dbReference type="InterPro" id="IPR011545">
    <property type="entry name" value="DEAD/DEAH_box_helicase_dom"/>
</dbReference>
<keyword evidence="8" id="KW-1185">Reference proteome</keyword>
<evidence type="ECO:0000259" key="6">
    <source>
        <dbReference type="PROSITE" id="PS51194"/>
    </source>
</evidence>
<dbReference type="PROSITE" id="PS51194">
    <property type="entry name" value="HELICASE_CTER"/>
    <property type="match status" value="1"/>
</dbReference>
<feature type="domain" description="Helicase C-terminal" evidence="6">
    <location>
        <begin position="429"/>
        <end position="573"/>
    </location>
</feature>
<keyword evidence="3 7" id="KW-0347">Helicase</keyword>
<gene>
    <name evidence="7" type="ORF">MON38_10180</name>
</gene>
<protein>
    <submittedName>
        <fullName evidence="7">DEAD/DEAH box helicase</fullName>
    </submittedName>
</protein>
<evidence type="ECO:0000256" key="3">
    <source>
        <dbReference type="ARBA" id="ARBA00022806"/>
    </source>
</evidence>
<dbReference type="SMART" id="SM00490">
    <property type="entry name" value="HELICc"/>
    <property type="match status" value="1"/>
</dbReference>
<evidence type="ECO:0000256" key="1">
    <source>
        <dbReference type="ARBA" id="ARBA00022741"/>
    </source>
</evidence>
<dbReference type="PROSITE" id="PS51192">
    <property type="entry name" value="HELICASE_ATP_BIND_1"/>
    <property type="match status" value="1"/>
</dbReference>
<dbReference type="GO" id="GO:0003676">
    <property type="term" value="F:nucleic acid binding"/>
    <property type="evidence" value="ECO:0007669"/>
    <property type="project" value="InterPro"/>
</dbReference>
<evidence type="ECO:0000256" key="2">
    <source>
        <dbReference type="ARBA" id="ARBA00022801"/>
    </source>
</evidence>
<evidence type="ECO:0000259" key="5">
    <source>
        <dbReference type="PROSITE" id="PS51192"/>
    </source>
</evidence>
<dbReference type="SMART" id="SM00487">
    <property type="entry name" value="DEXDc"/>
    <property type="match status" value="1"/>
</dbReference>
<proteinExistence type="predicted"/>
<dbReference type="InterPro" id="IPR014001">
    <property type="entry name" value="Helicase_ATP-bd"/>
</dbReference>
<organism evidence="7 8">
    <name type="scientific">Hymenobacter cyanobacteriorum</name>
    <dbReference type="NCBI Taxonomy" id="2926463"/>
    <lineage>
        <taxon>Bacteria</taxon>
        <taxon>Pseudomonadati</taxon>
        <taxon>Bacteroidota</taxon>
        <taxon>Cytophagia</taxon>
        <taxon>Cytophagales</taxon>
        <taxon>Hymenobacteraceae</taxon>
        <taxon>Hymenobacter</taxon>
    </lineage>
</organism>
<dbReference type="Gene3D" id="3.40.50.300">
    <property type="entry name" value="P-loop containing nucleotide triphosphate hydrolases"/>
    <property type="match status" value="2"/>
</dbReference>
<dbReference type="Proteomes" id="UP001139193">
    <property type="component" value="Unassembled WGS sequence"/>
</dbReference>
<dbReference type="GO" id="GO:0004386">
    <property type="term" value="F:helicase activity"/>
    <property type="evidence" value="ECO:0007669"/>
    <property type="project" value="UniProtKB-KW"/>
</dbReference>